<dbReference type="SUPFAM" id="SSF51445">
    <property type="entry name" value="(Trans)glycosidases"/>
    <property type="match status" value="1"/>
</dbReference>
<dbReference type="Proteomes" id="UP000295724">
    <property type="component" value="Unassembled WGS sequence"/>
</dbReference>
<dbReference type="InterPro" id="IPR001764">
    <property type="entry name" value="Glyco_hydro_3_N"/>
</dbReference>
<protein>
    <recommendedName>
        <fullName evidence="3">beta-N-acetylhexosaminidase</fullName>
        <ecNumber evidence="3">3.2.1.52</ecNumber>
    </recommendedName>
</protein>
<evidence type="ECO:0000256" key="2">
    <source>
        <dbReference type="ARBA" id="ARBA00005336"/>
    </source>
</evidence>
<comment type="similarity">
    <text evidence="2">Belongs to the glycosyl hydrolase 3 family.</text>
</comment>
<dbReference type="NCBIfam" id="NF003740">
    <property type="entry name" value="PRK05337.1"/>
    <property type="match status" value="1"/>
</dbReference>
<dbReference type="PANTHER" id="PTHR30480">
    <property type="entry name" value="BETA-HEXOSAMINIDASE-RELATED"/>
    <property type="match status" value="1"/>
</dbReference>
<organism evidence="7 8">
    <name type="scientific">Marinicella litoralis</name>
    <dbReference type="NCBI Taxonomy" id="644220"/>
    <lineage>
        <taxon>Bacteria</taxon>
        <taxon>Pseudomonadati</taxon>
        <taxon>Pseudomonadota</taxon>
        <taxon>Gammaproteobacteria</taxon>
        <taxon>Lysobacterales</taxon>
        <taxon>Marinicellaceae</taxon>
        <taxon>Marinicella</taxon>
    </lineage>
</organism>
<dbReference type="InterPro" id="IPR050226">
    <property type="entry name" value="NagZ_Beta-hexosaminidase"/>
</dbReference>
<name>A0A4R6XN66_9GAMM</name>
<dbReference type="EMBL" id="SNZB01000004">
    <property type="protein sequence ID" value="TDR19384.1"/>
    <property type="molecule type" value="Genomic_DNA"/>
</dbReference>
<dbReference type="Pfam" id="PF00933">
    <property type="entry name" value="Glyco_hydro_3"/>
    <property type="match status" value="1"/>
</dbReference>
<feature type="domain" description="Glycoside hydrolase family 3 N-terminal" evidence="6">
    <location>
        <begin position="19"/>
        <end position="285"/>
    </location>
</feature>
<dbReference type="PANTHER" id="PTHR30480:SF13">
    <property type="entry name" value="BETA-HEXOSAMINIDASE"/>
    <property type="match status" value="1"/>
</dbReference>
<accession>A0A4R6XN66</accession>
<evidence type="ECO:0000256" key="1">
    <source>
        <dbReference type="ARBA" id="ARBA00001231"/>
    </source>
</evidence>
<dbReference type="EC" id="3.2.1.52" evidence="3"/>
<comment type="catalytic activity">
    <reaction evidence="1">
        <text>Hydrolysis of terminal non-reducing N-acetyl-D-hexosamine residues in N-acetyl-beta-D-hexosaminides.</text>
        <dbReference type="EC" id="3.2.1.52"/>
    </reaction>
</comment>
<dbReference type="Gene3D" id="3.20.20.300">
    <property type="entry name" value="Glycoside hydrolase, family 3, N-terminal domain"/>
    <property type="match status" value="1"/>
</dbReference>
<dbReference type="GO" id="GO:0004563">
    <property type="term" value="F:beta-N-acetylhexosaminidase activity"/>
    <property type="evidence" value="ECO:0007669"/>
    <property type="project" value="UniProtKB-EC"/>
</dbReference>
<keyword evidence="4" id="KW-0378">Hydrolase</keyword>
<reference evidence="7 8" key="1">
    <citation type="submission" date="2019-03" db="EMBL/GenBank/DDBJ databases">
        <title>Genomic Encyclopedia of Type Strains, Phase IV (KMG-IV): sequencing the most valuable type-strain genomes for metagenomic binning, comparative biology and taxonomic classification.</title>
        <authorList>
            <person name="Goeker M."/>
        </authorList>
    </citation>
    <scope>NUCLEOTIDE SEQUENCE [LARGE SCALE GENOMIC DNA]</scope>
    <source>
        <strain evidence="7 8">DSM 25488</strain>
    </source>
</reference>
<evidence type="ECO:0000313" key="8">
    <source>
        <dbReference type="Proteomes" id="UP000295724"/>
    </source>
</evidence>
<dbReference type="RefSeq" id="WP_099020281.1">
    <property type="nucleotide sequence ID" value="NZ_NIHB01000007.1"/>
</dbReference>
<dbReference type="InterPro" id="IPR017853">
    <property type="entry name" value="GH"/>
</dbReference>
<dbReference type="InterPro" id="IPR036962">
    <property type="entry name" value="Glyco_hydro_3_N_sf"/>
</dbReference>
<evidence type="ECO:0000256" key="5">
    <source>
        <dbReference type="ARBA" id="ARBA00023295"/>
    </source>
</evidence>
<evidence type="ECO:0000256" key="4">
    <source>
        <dbReference type="ARBA" id="ARBA00022801"/>
    </source>
</evidence>
<dbReference type="GO" id="GO:0005975">
    <property type="term" value="P:carbohydrate metabolic process"/>
    <property type="evidence" value="ECO:0007669"/>
    <property type="project" value="InterPro"/>
</dbReference>
<keyword evidence="8" id="KW-1185">Reference proteome</keyword>
<sequence>MTYIMTGIEGFELTEQDLTNLDHPLTCGVIFFKRNFKNYDQLVRLVNHIRALKGKDFILAVDQEGGRVIRFGLPFTQLPPLGLIGRQFVNNTDAAKTLCHLHAWLMATELLSVGIDLSFAPVLDIDNGSDVIGDRAFTNNPLLVSELAALYCNSMHAAGMKTTAKHYPGHGTVKADSHFELPIDSRSQAELFDHDMLPFSQLIPTGCIDAMMLSHVIYSKVCDLPAGYSKKWHQEILRQQQKFQGVSISDDLGMKAAECVGDILQRYQACVDAGIDLTLLCEPKLCSDLYSNNRLKYLPNNPAKLIKIKRLKGQSTLDTQQPFWQQMRWQQARKALVSLMADIIGQIK</sequence>
<evidence type="ECO:0000259" key="6">
    <source>
        <dbReference type="Pfam" id="PF00933"/>
    </source>
</evidence>
<dbReference type="OrthoDB" id="9786661at2"/>
<evidence type="ECO:0000313" key="7">
    <source>
        <dbReference type="EMBL" id="TDR19384.1"/>
    </source>
</evidence>
<keyword evidence="5" id="KW-0326">Glycosidase</keyword>
<dbReference type="GO" id="GO:0009254">
    <property type="term" value="P:peptidoglycan turnover"/>
    <property type="evidence" value="ECO:0007669"/>
    <property type="project" value="TreeGrafter"/>
</dbReference>
<comment type="caution">
    <text evidence="7">The sequence shown here is derived from an EMBL/GenBank/DDBJ whole genome shotgun (WGS) entry which is preliminary data.</text>
</comment>
<evidence type="ECO:0000256" key="3">
    <source>
        <dbReference type="ARBA" id="ARBA00012663"/>
    </source>
</evidence>
<dbReference type="AlphaFoldDB" id="A0A4R6XN66"/>
<proteinExistence type="inferred from homology"/>
<gene>
    <name evidence="7" type="ORF">C8D91_1933</name>
</gene>